<comment type="caution">
    <text evidence="1">The sequence shown here is derived from an EMBL/GenBank/DDBJ whole genome shotgun (WGS) entry which is preliminary data.</text>
</comment>
<dbReference type="Proteomes" id="UP000628086">
    <property type="component" value="Unassembled WGS sequence"/>
</dbReference>
<organism evidence="1 2">
    <name type="scientific">Pseudomonas taiwanensis</name>
    <dbReference type="NCBI Taxonomy" id="470150"/>
    <lineage>
        <taxon>Bacteria</taxon>
        <taxon>Pseudomonadati</taxon>
        <taxon>Pseudomonadota</taxon>
        <taxon>Gammaproteobacteria</taxon>
        <taxon>Pseudomonadales</taxon>
        <taxon>Pseudomonadaceae</taxon>
        <taxon>Pseudomonas</taxon>
    </lineage>
</organism>
<accession>A0ABR6VDR6</accession>
<name>A0ABR6VDR6_9PSED</name>
<reference evidence="1 2" key="1">
    <citation type="journal article" date="2020" name="Microorganisms">
        <title>Reliable Identification of Environmental Pseudomonas Isolates Using the rpoD Gene.</title>
        <authorList>
            <consortium name="The Broad Institute Genome Sequencing Platform"/>
            <person name="Girard L."/>
            <person name="Lood C."/>
            <person name="Rokni-Zadeh H."/>
            <person name="van Noort V."/>
            <person name="Lavigne R."/>
            <person name="De Mot R."/>
        </authorList>
    </citation>
    <scope>NUCLEOTIDE SEQUENCE [LARGE SCALE GENOMIC DNA]</scope>
    <source>
        <strain evidence="1 2">RW7P2</strain>
    </source>
</reference>
<evidence type="ECO:0000313" key="2">
    <source>
        <dbReference type="Proteomes" id="UP000628086"/>
    </source>
</evidence>
<gene>
    <name evidence="1" type="ORF">HU747_22240</name>
</gene>
<dbReference type="RefSeq" id="WP_186599101.1">
    <property type="nucleotide sequence ID" value="NZ_JABWRS010000022.1"/>
</dbReference>
<proteinExistence type="predicted"/>
<keyword evidence="2" id="KW-1185">Reference proteome</keyword>
<protein>
    <submittedName>
        <fullName evidence="1">Uncharacterized protein</fullName>
    </submittedName>
</protein>
<sequence>MYLLDSDAARKLCQYQLIHELASALRCTLNDLAVLPQLTFQLRLQNPAAALKKLGSEMSVALAHELVGAANIVEVRVDQSNFFLDVERPDIDSGEAVLFASLYQNPRDRMISGDKRAYVALSKLDQPSTEGIWARLICFEEAMMLIVQNGCFAHISAKVRARGDVDIAMSLAFGRSQTAEQSTVLEALSSYTESLHRDTEGKWVHLTSKPSLATTAAAQ</sequence>
<dbReference type="EMBL" id="JABWRS010000022">
    <property type="protein sequence ID" value="MBC3478313.1"/>
    <property type="molecule type" value="Genomic_DNA"/>
</dbReference>
<evidence type="ECO:0000313" key="1">
    <source>
        <dbReference type="EMBL" id="MBC3478313.1"/>
    </source>
</evidence>